<dbReference type="SUPFAM" id="SSF53335">
    <property type="entry name" value="S-adenosyl-L-methionine-dependent methyltransferases"/>
    <property type="match status" value="1"/>
</dbReference>
<evidence type="ECO:0000313" key="8">
    <source>
        <dbReference type="Proteomes" id="UP000323258"/>
    </source>
</evidence>
<dbReference type="PANTHER" id="PTHR31760">
    <property type="entry name" value="S-ADENOSYL-L-METHIONINE-DEPENDENT METHYLTRANSFERASES SUPERFAMILY PROTEIN"/>
    <property type="match status" value="1"/>
</dbReference>
<feature type="binding site" evidence="6">
    <location>
        <begin position="125"/>
        <end position="126"/>
    </location>
    <ligand>
        <name>S-adenosyl-L-methionine</name>
        <dbReference type="ChEBI" id="CHEBI:59789"/>
    </ligand>
</feature>
<proteinExistence type="inferred from homology"/>
<evidence type="ECO:0000313" key="7">
    <source>
        <dbReference type="EMBL" id="TYR31641.1"/>
    </source>
</evidence>
<sequence length="219" mass="24105">MGRLEQIRDVSGTVSRETLNKLELFEAEFRRWSTRINLAAPSTLESLWERHILDSAQLAALKPQALRWLDLGSGGGFPGAVMAILLAERDCAIIDLVESNNKKAAFLRTILGSLNAPATVHICRIEDATGRMDTPEIVTARALAPLSRLLELAAPWLEAGAVGLFHKGRDYAAEIAESRDAWRFDLVEHRSKIDPASRVLEISGLARRQAEANANESAR</sequence>
<comment type="subcellular location">
    <subcellularLocation>
        <location evidence="6">Cytoplasm</location>
    </subcellularLocation>
</comment>
<dbReference type="NCBIfam" id="TIGR00138">
    <property type="entry name" value="rsmG_gidB"/>
    <property type="match status" value="1"/>
</dbReference>
<keyword evidence="8" id="KW-1185">Reference proteome</keyword>
<dbReference type="InterPro" id="IPR003682">
    <property type="entry name" value="rRNA_ssu_MeTfrase_G"/>
</dbReference>
<keyword evidence="1 6" id="KW-0963">Cytoplasm</keyword>
<keyword evidence="3 6" id="KW-0489">Methyltransferase</keyword>
<comment type="caution">
    <text evidence="6">Lacks conserved residue(s) required for the propagation of feature annotation.</text>
</comment>
<dbReference type="Pfam" id="PF02527">
    <property type="entry name" value="GidB"/>
    <property type="match status" value="1"/>
</dbReference>
<keyword evidence="2 6" id="KW-0698">rRNA processing</keyword>
<dbReference type="HAMAP" id="MF_00074">
    <property type="entry name" value="16SrRNA_methyltr_G"/>
    <property type="match status" value="1"/>
</dbReference>
<reference evidence="7 8" key="2">
    <citation type="submission" date="2019-09" db="EMBL/GenBank/DDBJ databases">
        <title>Mesorhizobium sp. MaA-C15 isolated from Microcystis aeruginosa.</title>
        <authorList>
            <person name="Jeong S.E."/>
            <person name="Jin H.M."/>
            <person name="Jeon C.O."/>
        </authorList>
    </citation>
    <scope>NUCLEOTIDE SEQUENCE [LARGE SCALE GENOMIC DNA]</scope>
    <source>
        <strain evidence="7 8">MaA-C15</strain>
    </source>
</reference>
<comment type="caution">
    <text evidence="7">The sequence shown here is derived from an EMBL/GenBank/DDBJ whole genome shotgun (WGS) entry which is preliminary data.</text>
</comment>
<evidence type="ECO:0000256" key="5">
    <source>
        <dbReference type="ARBA" id="ARBA00022691"/>
    </source>
</evidence>
<dbReference type="Proteomes" id="UP000323258">
    <property type="component" value="Unassembled WGS sequence"/>
</dbReference>
<comment type="similarity">
    <text evidence="6">Belongs to the methyltransferase superfamily. RNA methyltransferase RsmG family.</text>
</comment>
<evidence type="ECO:0000256" key="6">
    <source>
        <dbReference type="HAMAP-Rule" id="MF_00074"/>
    </source>
</evidence>
<gene>
    <name evidence="6 7" type="primary">rsmG</name>
    <name evidence="7" type="ORF">FY036_14245</name>
</gene>
<dbReference type="PANTHER" id="PTHR31760:SF0">
    <property type="entry name" value="S-ADENOSYL-L-METHIONINE-DEPENDENT METHYLTRANSFERASES SUPERFAMILY PROTEIN"/>
    <property type="match status" value="1"/>
</dbReference>
<evidence type="ECO:0000256" key="3">
    <source>
        <dbReference type="ARBA" id="ARBA00022603"/>
    </source>
</evidence>
<evidence type="ECO:0000256" key="4">
    <source>
        <dbReference type="ARBA" id="ARBA00022679"/>
    </source>
</evidence>
<protein>
    <recommendedName>
        <fullName evidence="6">Ribosomal RNA small subunit methyltransferase G</fullName>
        <ecNumber evidence="6">2.1.1.170</ecNumber>
    </recommendedName>
    <alternativeName>
        <fullName evidence="6">16S rRNA 7-methylguanosine methyltransferase</fullName>
        <shortName evidence="6">16S rRNA m7G methyltransferase</shortName>
    </alternativeName>
</protein>
<evidence type="ECO:0000256" key="2">
    <source>
        <dbReference type="ARBA" id="ARBA00022552"/>
    </source>
</evidence>
<dbReference type="InterPro" id="IPR029063">
    <property type="entry name" value="SAM-dependent_MTases_sf"/>
</dbReference>
<keyword evidence="4 6" id="KW-0808">Transferase</keyword>
<feature type="binding site" evidence="6">
    <location>
        <position position="72"/>
    </location>
    <ligand>
        <name>S-adenosyl-L-methionine</name>
        <dbReference type="ChEBI" id="CHEBI:59789"/>
    </ligand>
</feature>
<dbReference type="Gene3D" id="3.40.50.150">
    <property type="entry name" value="Vaccinia Virus protein VP39"/>
    <property type="match status" value="1"/>
</dbReference>
<accession>A0A5D4GS39</accession>
<dbReference type="AlphaFoldDB" id="A0A5D4GS39"/>
<name>A0A5D4GS39_9HYPH</name>
<dbReference type="GO" id="GO:0070043">
    <property type="term" value="F:rRNA (guanine-N7-)-methyltransferase activity"/>
    <property type="evidence" value="ECO:0007669"/>
    <property type="project" value="UniProtKB-UniRule"/>
</dbReference>
<dbReference type="EMBL" id="VSZS01000064">
    <property type="protein sequence ID" value="TYR31641.1"/>
    <property type="molecule type" value="Genomic_DNA"/>
</dbReference>
<keyword evidence="5 6" id="KW-0949">S-adenosyl-L-methionine</keyword>
<comment type="function">
    <text evidence="6">Specifically methylates the N7 position of guanine in position 527 of 16S rRNA.</text>
</comment>
<comment type="catalytic activity">
    <reaction evidence="6">
        <text>guanosine(527) in 16S rRNA + S-adenosyl-L-methionine = N(7)-methylguanosine(527) in 16S rRNA + S-adenosyl-L-homocysteine</text>
        <dbReference type="Rhea" id="RHEA:42732"/>
        <dbReference type="Rhea" id="RHEA-COMP:10209"/>
        <dbReference type="Rhea" id="RHEA-COMP:10210"/>
        <dbReference type="ChEBI" id="CHEBI:57856"/>
        <dbReference type="ChEBI" id="CHEBI:59789"/>
        <dbReference type="ChEBI" id="CHEBI:74269"/>
        <dbReference type="ChEBI" id="CHEBI:74480"/>
        <dbReference type="EC" id="2.1.1.170"/>
    </reaction>
</comment>
<feature type="binding site" evidence="6">
    <location>
        <position position="77"/>
    </location>
    <ligand>
        <name>S-adenosyl-L-methionine</name>
        <dbReference type="ChEBI" id="CHEBI:59789"/>
    </ligand>
</feature>
<organism evidence="7 8">
    <name type="scientific">Neoaquamicrobium microcysteis</name>
    <dbReference type="NCBI Taxonomy" id="2682781"/>
    <lineage>
        <taxon>Bacteria</taxon>
        <taxon>Pseudomonadati</taxon>
        <taxon>Pseudomonadota</taxon>
        <taxon>Alphaproteobacteria</taxon>
        <taxon>Hyphomicrobiales</taxon>
        <taxon>Phyllobacteriaceae</taxon>
        <taxon>Neoaquamicrobium</taxon>
    </lineage>
</organism>
<reference evidence="7 8" key="1">
    <citation type="submission" date="2019-08" db="EMBL/GenBank/DDBJ databases">
        <authorList>
            <person name="Seo Y.L."/>
        </authorList>
    </citation>
    <scope>NUCLEOTIDE SEQUENCE [LARGE SCALE GENOMIC DNA]</scope>
    <source>
        <strain evidence="7 8">MaA-C15</strain>
    </source>
</reference>
<feature type="binding site" evidence="6">
    <location>
        <position position="141"/>
    </location>
    <ligand>
        <name>S-adenosyl-L-methionine</name>
        <dbReference type="ChEBI" id="CHEBI:59789"/>
    </ligand>
</feature>
<dbReference type="OrthoDB" id="9808773at2"/>
<dbReference type="GO" id="GO:0005829">
    <property type="term" value="C:cytosol"/>
    <property type="evidence" value="ECO:0007669"/>
    <property type="project" value="TreeGrafter"/>
</dbReference>
<dbReference type="EC" id="2.1.1.170" evidence="6"/>
<evidence type="ECO:0000256" key="1">
    <source>
        <dbReference type="ARBA" id="ARBA00022490"/>
    </source>
</evidence>